<comment type="similarity">
    <text evidence="7">Belongs to the AP2/ERF transcription factor family. AP2 subfamily.</text>
</comment>
<sequence length="692" mass="73683">MASGNNWLEFSLSGQENPQPHRDSSPVAAIDISGSGDFYGLPTQPVPDTQLGMPGHHASYGVMEAFNRGTHETHDWSNMRGLDYNGGGSELSMLVGSSAVGGKIRGAVEEITEPKLEDFLGGNSFVDSEQDQAGAGGFLFSGVPMAPMAGSNSGSNTMELSMIKTWLRNNQNHVSQPHPQQHQPQPHEEMSMSTDASASSFGDALGRNGVVPAAGSSQSQSLALSMSTGSGSSHLPMVVAGGSAAVVGAADQPESSSSENKRASGAMDSPGGAVEAVARKSIDTFGQRTSIYRGVTRHRWTGRYEAHLWDNSCRREGQSRKGRQVYLGGYDKEDKAARAYDLAALKYWGTTTTTNFPINTYEKEVDEMKHMTRQEYIAYLRRNSSGFSRGASKYRGVTRHHQHGRWQARIGRVAGNKDLYLGTFSTEEEAAEAYDIAAIKFRGLNAVTNFDMNRYDVKSILESSTLPVGGAARRLKDAPEATIWRAGDMDAGGSSISHQLTNNVGMGGMGPYAGSYHQGHGWPSTIVFQHQPSPLSVHYPYALHQPPRGWCKPEQDVVAAASHSLQELQQLHLGTAHNFFQQASAGSTVYNGGINGAGFLMPAPASTVVAEQGHSSTATNQGSICSYGDDEEGKLIGIGYDAMTMASTGDPYAAARAAGGYGQLPQGSASTVSIARANGCSNNWTSPFNGMG</sequence>
<evidence type="ECO:0000313" key="12">
    <source>
        <dbReference type="Proteomes" id="UP000008810"/>
    </source>
</evidence>
<keyword evidence="5" id="KW-0804">Transcription</keyword>
<dbReference type="InterPro" id="IPR001471">
    <property type="entry name" value="AP2/ERF_dom"/>
</dbReference>
<feature type="compositionally biased region" description="Polar residues" evidence="8">
    <location>
        <begin position="191"/>
        <end position="200"/>
    </location>
</feature>
<evidence type="ECO:0000313" key="11">
    <source>
        <dbReference type="EnsemblPlants" id="PNT69056"/>
    </source>
</evidence>
<dbReference type="Gene3D" id="3.30.730.10">
    <property type="entry name" value="AP2/ERF domain"/>
    <property type="match status" value="2"/>
</dbReference>
<comment type="subcellular location">
    <subcellularLocation>
        <location evidence="1">Nucleus</location>
    </subcellularLocation>
</comment>
<keyword evidence="2" id="KW-0677">Repeat</keyword>
<dbReference type="SMART" id="SM00380">
    <property type="entry name" value="AP2"/>
    <property type="match status" value="2"/>
</dbReference>
<evidence type="ECO:0000259" key="9">
    <source>
        <dbReference type="PROSITE" id="PS51032"/>
    </source>
</evidence>
<organism evidence="10">
    <name type="scientific">Brachypodium distachyon</name>
    <name type="common">Purple false brome</name>
    <name type="synonym">Trachynia distachya</name>
    <dbReference type="NCBI Taxonomy" id="15368"/>
    <lineage>
        <taxon>Eukaryota</taxon>
        <taxon>Viridiplantae</taxon>
        <taxon>Streptophyta</taxon>
        <taxon>Embryophyta</taxon>
        <taxon>Tracheophyta</taxon>
        <taxon>Spermatophyta</taxon>
        <taxon>Magnoliopsida</taxon>
        <taxon>Liliopsida</taxon>
        <taxon>Poales</taxon>
        <taxon>Poaceae</taxon>
        <taxon>BOP clade</taxon>
        <taxon>Pooideae</taxon>
        <taxon>Stipodae</taxon>
        <taxon>Brachypodieae</taxon>
        <taxon>Brachypodium</taxon>
    </lineage>
</organism>
<dbReference type="GO" id="GO:0003700">
    <property type="term" value="F:DNA-binding transcription factor activity"/>
    <property type="evidence" value="ECO:0007669"/>
    <property type="project" value="InterPro"/>
</dbReference>
<dbReference type="FunFam" id="3.30.730.10:FF:000002">
    <property type="entry name" value="AP2-like ethylene-responsive transcription factor"/>
    <property type="match status" value="1"/>
</dbReference>
<dbReference type="PRINTS" id="PR00367">
    <property type="entry name" value="ETHRSPELEMNT"/>
</dbReference>
<dbReference type="GO" id="GO:0003677">
    <property type="term" value="F:DNA binding"/>
    <property type="evidence" value="ECO:0007669"/>
    <property type="project" value="UniProtKB-KW"/>
</dbReference>
<keyword evidence="3" id="KW-0805">Transcription regulation</keyword>
<dbReference type="OrthoDB" id="207175at2759"/>
<name>A0A2K2D450_BRADI</name>
<proteinExistence type="inferred from homology"/>
<feature type="region of interest" description="Disordered" evidence="8">
    <location>
        <begin position="248"/>
        <end position="272"/>
    </location>
</feature>
<dbReference type="AlphaFoldDB" id="A0A2K2D450"/>
<dbReference type="GeneID" id="100826056"/>
<dbReference type="KEGG" id="bdi:100826056"/>
<dbReference type="PROSITE" id="PS51032">
    <property type="entry name" value="AP2_ERF"/>
    <property type="match status" value="2"/>
</dbReference>
<keyword evidence="4" id="KW-0238">DNA-binding</keyword>
<dbReference type="SUPFAM" id="SSF54171">
    <property type="entry name" value="DNA-binding domain"/>
    <property type="match status" value="2"/>
</dbReference>
<evidence type="ECO:0000313" key="10">
    <source>
        <dbReference type="EMBL" id="PNT69056.1"/>
    </source>
</evidence>
<dbReference type="EnsemblPlants" id="PNT69056">
    <property type="protein sequence ID" value="PNT69056"/>
    <property type="gene ID" value="BRADI_3g48697v3"/>
</dbReference>
<dbReference type="CDD" id="cd00018">
    <property type="entry name" value="AP2"/>
    <property type="match status" value="2"/>
</dbReference>
<reference evidence="11" key="3">
    <citation type="submission" date="2018-08" db="UniProtKB">
        <authorList>
            <consortium name="EnsemblPlants"/>
        </authorList>
    </citation>
    <scope>IDENTIFICATION</scope>
    <source>
        <strain evidence="11">cv. Bd21</strain>
    </source>
</reference>
<dbReference type="Gramene" id="PNT69056">
    <property type="protein sequence ID" value="PNT69056"/>
    <property type="gene ID" value="BRADI_3g48697v3"/>
</dbReference>
<feature type="region of interest" description="Disordered" evidence="8">
    <location>
        <begin position="172"/>
        <end position="214"/>
    </location>
</feature>
<dbReference type="InterPro" id="IPR016177">
    <property type="entry name" value="DNA-bd_dom_sf"/>
</dbReference>
<evidence type="ECO:0000256" key="3">
    <source>
        <dbReference type="ARBA" id="ARBA00023015"/>
    </source>
</evidence>
<feature type="domain" description="AP2/ERF" evidence="9">
    <location>
        <begin position="291"/>
        <end position="357"/>
    </location>
</feature>
<reference evidence="10 11" key="1">
    <citation type="journal article" date="2010" name="Nature">
        <title>Genome sequencing and analysis of the model grass Brachypodium distachyon.</title>
        <authorList>
            <consortium name="International Brachypodium Initiative"/>
        </authorList>
    </citation>
    <scope>NUCLEOTIDE SEQUENCE [LARGE SCALE GENOMIC DNA]</scope>
    <source>
        <strain evidence="10 11">Bd21</strain>
    </source>
</reference>
<feature type="domain" description="AP2/ERF" evidence="9">
    <location>
        <begin position="393"/>
        <end position="451"/>
    </location>
</feature>
<evidence type="ECO:0000256" key="7">
    <source>
        <dbReference type="ARBA" id="ARBA00037973"/>
    </source>
</evidence>
<evidence type="ECO:0000256" key="4">
    <source>
        <dbReference type="ARBA" id="ARBA00023125"/>
    </source>
</evidence>
<evidence type="ECO:0000256" key="8">
    <source>
        <dbReference type="SAM" id="MobiDB-lite"/>
    </source>
</evidence>
<dbReference type="PANTHER" id="PTHR32467">
    <property type="entry name" value="AP2-LIKE ETHYLENE-RESPONSIVE TRANSCRIPTION FACTOR"/>
    <property type="match status" value="1"/>
</dbReference>
<dbReference type="Pfam" id="PF00847">
    <property type="entry name" value="AP2"/>
    <property type="match status" value="2"/>
</dbReference>
<dbReference type="EMBL" id="CM000882">
    <property type="protein sequence ID" value="PNT69056.1"/>
    <property type="molecule type" value="Genomic_DNA"/>
</dbReference>
<dbReference type="RefSeq" id="XP_003575352.1">
    <property type="nucleotide sequence ID" value="XM_003575304.4"/>
</dbReference>
<dbReference type="GO" id="GO:0005634">
    <property type="term" value="C:nucleus"/>
    <property type="evidence" value="ECO:0007669"/>
    <property type="project" value="UniProtKB-SubCell"/>
</dbReference>
<reference evidence="10" key="2">
    <citation type="submission" date="2017-06" db="EMBL/GenBank/DDBJ databases">
        <title>WGS assembly of Brachypodium distachyon.</title>
        <authorList>
            <consortium name="The International Brachypodium Initiative"/>
            <person name="Lucas S."/>
            <person name="Harmon-Smith M."/>
            <person name="Lail K."/>
            <person name="Tice H."/>
            <person name="Grimwood J."/>
            <person name="Bruce D."/>
            <person name="Barry K."/>
            <person name="Shu S."/>
            <person name="Lindquist E."/>
            <person name="Wang M."/>
            <person name="Pitluck S."/>
            <person name="Vogel J.P."/>
            <person name="Garvin D.F."/>
            <person name="Mockler T.C."/>
            <person name="Schmutz J."/>
            <person name="Rokhsar D."/>
            <person name="Bevan M.W."/>
        </authorList>
    </citation>
    <scope>NUCLEOTIDE SEQUENCE</scope>
    <source>
        <strain evidence="10">Bd21</strain>
    </source>
</reference>
<dbReference type="Proteomes" id="UP000008810">
    <property type="component" value="Chromosome 3"/>
</dbReference>
<gene>
    <name evidence="11" type="primary">LOC100826056</name>
    <name evidence="10" type="ORF">BRADI_3g48697v3</name>
</gene>
<accession>A0A2K2D450</accession>
<protein>
    <recommendedName>
        <fullName evidence="9">AP2/ERF domain-containing protein</fullName>
    </recommendedName>
</protein>
<evidence type="ECO:0000256" key="2">
    <source>
        <dbReference type="ARBA" id="ARBA00022737"/>
    </source>
</evidence>
<keyword evidence="12" id="KW-1185">Reference proteome</keyword>
<dbReference type="FunFam" id="3.30.730.10:FF:000003">
    <property type="entry name" value="AP2-like ethylene-responsive transcription factor ANT"/>
    <property type="match status" value="1"/>
</dbReference>
<dbReference type="PANTHER" id="PTHR32467:SF72">
    <property type="entry name" value="AP2-LIKE ETHYLENE-RESPONSIVE TRANSCRIPTION FACTOR BBM"/>
    <property type="match status" value="1"/>
</dbReference>
<evidence type="ECO:0000256" key="1">
    <source>
        <dbReference type="ARBA" id="ARBA00004123"/>
    </source>
</evidence>
<dbReference type="STRING" id="15368.A0A2K2D450"/>
<evidence type="ECO:0000256" key="5">
    <source>
        <dbReference type="ARBA" id="ARBA00023163"/>
    </source>
</evidence>
<keyword evidence="6" id="KW-0539">Nucleus</keyword>
<dbReference type="InterPro" id="IPR036955">
    <property type="entry name" value="AP2/ERF_dom_sf"/>
</dbReference>
<evidence type="ECO:0000256" key="6">
    <source>
        <dbReference type="ARBA" id="ARBA00023242"/>
    </source>
</evidence>